<proteinExistence type="predicted"/>
<gene>
    <name evidence="3" type="ORF">PM001_LOCUS17772</name>
</gene>
<feature type="chain" id="PRO_5043348419" description="RXLR phytopathogen effector protein WY-domain domain-containing protein" evidence="1">
    <location>
        <begin position="25"/>
        <end position="538"/>
    </location>
</feature>
<comment type="caution">
    <text evidence="3">The sequence shown here is derived from an EMBL/GenBank/DDBJ whole genome shotgun (WGS) entry which is preliminary data.</text>
</comment>
<evidence type="ECO:0000313" key="3">
    <source>
        <dbReference type="EMBL" id="CAK7932622.1"/>
    </source>
</evidence>
<dbReference type="Pfam" id="PF18634">
    <property type="entry name" value="RXLR_WY"/>
    <property type="match status" value="1"/>
</dbReference>
<accession>A0AAV1UEY1</accession>
<dbReference type="EMBL" id="CAKLBY020000190">
    <property type="protein sequence ID" value="CAK7932622.1"/>
    <property type="molecule type" value="Genomic_DNA"/>
</dbReference>
<feature type="domain" description="RXLR phytopathogen effector protein WY-domain" evidence="2">
    <location>
        <begin position="250"/>
        <end position="297"/>
    </location>
</feature>
<dbReference type="InterPro" id="IPR040786">
    <property type="entry name" value="RXLR_WY"/>
</dbReference>
<protein>
    <recommendedName>
        <fullName evidence="2">RXLR phytopathogen effector protein WY-domain domain-containing protein</fullName>
    </recommendedName>
</protein>
<feature type="signal peptide" evidence="1">
    <location>
        <begin position="1"/>
        <end position="24"/>
    </location>
</feature>
<sequence length="538" mass="61673">MRLPRCLFTASVVVLWKAAGSTTARVNETDGPALANQANDPAPELLTFSSLQEAPASVVSGPLELDDASVDTNNRVQLNEEERVWTLPSPSDASGALQTERWLLKYYHPDDAFRQMTQQVSGKILSDTAIVSWLEDVHKYRTQNIYSTNEVVTKLWSVRNDRELEALFEAIRDGTHMKDFANKLLEELVLVRNMFDRWLSVETNPADVFDMLLVAEATSTNTVPSRRARRVERSINPWKLPLWIHYVGLFRAKNLDYSDADVVKKLASETAFHELPALLFSLRRVRGMKNFADNLQRALLEIHPSAWKTMFMIWLSADVNVYDVYHMLPVPATPKPSSSPISLVRLFPLLKRLKLWLAYVDRYAAKISSYPDAKLSELEMEIEEGAVYEVDDFFDWIQRFPSEEEHSDYWQKLSLSEYPDAVSKLLSAWQNEDMDPADVFVLSLRYVLASPLAASEKSKKSMIQELLVQCFQYVEHYNHEHPRSDPEHFSDDKLLMLLESKHVINDVGSIVHNEHVPKDVVKIIQQYWLPPDTPNLGP</sequence>
<organism evidence="3 4">
    <name type="scientific">Peronospora matthiolae</name>
    <dbReference type="NCBI Taxonomy" id="2874970"/>
    <lineage>
        <taxon>Eukaryota</taxon>
        <taxon>Sar</taxon>
        <taxon>Stramenopiles</taxon>
        <taxon>Oomycota</taxon>
        <taxon>Peronosporomycetes</taxon>
        <taxon>Peronosporales</taxon>
        <taxon>Peronosporaceae</taxon>
        <taxon>Peronospora</taxon>
    </lineage>
</organism>
<evidence type="ECO:0000313" key="4">
    <source>
        <dbReference type="Proteomes" id="UP001162060"/>
    </source>
</evidence>
<name>A0AAV1UEY1_9STRA</name>
<evidence type="ECO:0000259" key="2">
    <source>
        <dbReference type="Pfam" id="PF18634"/>
    </source>
</evidence>
<dbReference type="Proteomes" id="UP001162060">
    <property type="component" value="Unassembled WGS sequence"/>
</dbReference>
<keyword evidence="1" id="KW-0732">Signal</keyword>
<dbReference type="AlphaFoldDB" id="A0AAV1UEY1"/>
<evidence type="ECO:0000256" key="1">
    <source>
        <dbReference type="SAM" id="SignalP"/>
    </source>
</evidence>
<reference evidence="3" key="1">
    <citation type="submission" date="2024-01" db="EMBL/GenBank/DDBJ databases">
        <authorList>
            <person name="Webb A."/>
        </authorList>
    </citation>
    <scope>NUCLEOTIDE SEQUENCE</scope>
    <source>
        <strain evidence="3">Pm1</strain>
    </source>
</reference>